<keyword evidence="6" id="KW-0472">Membrane</keyword>
<dbReference type="EMBL" id="CP138858">
    <property type="protein sequence ID" value="WPJ96060.1"/>
    <property type="molecule type" value="Genomic_DNA"/>
</dbReference>
<keyword evidence="9" id="KW-1185">Reference proteome</keyword>
<dbReference type="RefSeq" id="WP_319832924.1">
    <property type="nucleotide sequence ID" value="NZ_CP138858.1"/>
</dbReference>
<reference evidence="8 9" key="1">
    <citation type="submission" date="2023-11" db="EMBL/GenBank/DDBJ databases">
        <title>Coraliomargarita sp. nov., isolated from marine algae.</title>
        <authorList>
            <person name="Lee J.K."/>
            <person name="Baek J.H."/>
            <person name="Kim J.M."/>
            <person name="Choi D.G."/>
            <person name="Jeon C.O."/>
        </authorList>
    </citation>
    <scope>NUCLEOTIDE SEQUENCE [LARGE SCALE GENOMIC DNA]</scope>
    <source>
        <strain evidence="8 9">J2-16</strain>
    </source>
</reference>
<keyword evidence="7" id="KW-0998">Cell outer membrane</keyword>
<organism evidence="8 9">
    <name type="scientific">Coraliomargarita algicola</name>
    <dbReference type="NCBI Taxonomy" id="3092156"/>
    <lineage>
        <taxon>Bacteria</taxon>
        <taxon>Pseudomonadati</taxon>
        <taxon>Verrucomicrobiota</taxon>
        <taxon>Opitutia</taxon>
        <taxon>Puniceicoccales</taxon>
        <taxon>Coraliomargaritaceae</taxon>
        <taxon>Coraliomargarita</taxon>
    </lineage>
</organism>
<evidence type="ECO:0000256" key="1">
    <source>
        <dbReference type="ARBA" id="ARBA00004442"/>
    </source>
</evidence>
<accession>A0ABZ0RIN1</accession>
<evidence type="ECO:0000256" key="2">
    <source>
        <dbReference type="ARBA" id="ARBA00007613"/>
    </source>
</evidence>
<evidence type="ECO:0000256" key="4">
    <source>
        <dbReference type="ARBA" id="ARBA00022452"/>
    </source>
</evidence>
<keyword evidence="3" id="KW-0813">Transport</keyword>
<comment type="subcellular location">
    <subcellularLocation>
        <location evidence="1">Cell outer membrane</location>
    </subcellularLocation>
</comment>
<evidence type="ECO:0000256" key="5">
    <source>
        <dbReference type="ARBA" id="ARBA00022692"/>
    </source>
</evidence>
<gene>
    <name evidence="8" type="ORF">SH580_21835</name>
</gene>
<evidence type="ECO:0000313" key="9">
    <source>
        <dbReference type="Proteomes" id="UP001324993"/>
    </source>
</evidence>
<sequence length="446" mass="50836">MYREDKTFAILFTLCLSLLSVSLMGQVADSAIASEPLHLSVDDVIERVKGQNLQLLMNQESVRRALEQSYQRRAALLPQFSVNAQQSRQQTAYASSSSNLDIPPYNLFTSRIEASLPVFDTQRYADFKIAQLNYAIEQMDYAVATQDILEQAILLYFTQLRDVRSVEIAEGNIEREQTLLDLARQQYDAGSAVKIDVTRAEVRLATERRTLMEAEIAVEESMLELKALLDLDLDRELRLDRGIIEGAKAPPSLKRYGSQEVLTELRPELQSQQKVLRQAELARKAAGWQRLPTLELFANWGYDSNHALDGDEGEAWLFGLRATMPLWEGGRIAAEKREAAAAVRQNEYQMRDLRNRIEREFKFSLLAMDSRYAQIEIARDEVRLGRDEVEQASERYREGLGDNRELIDAQIRLADAERSHLNAIYLYGLSRLAFARSIGSVEHVLD</sequence>
<dbReference type="Pfam" id="PF02321">
    <property type="entry name" value="OEP"/>
    <property type="match status" value="2"/>
</dbReference>
<evidence type="ECO:0000256" key="6">
    <source>
        <dbReference type="ARBA" id="ARBA00023136"/>
    </source>
</evidence>
<dbReference type="Gene3D" id="1.20.1600.10">
    <property type="entry name" value="Outer membrane efflux proteins (OEP)"/>
    <property type="match status" value="1"/>
</dbReference>
<evidence type="ECO:0000313" key="8">
    <source>
        <dbReference type="EMBL" id="WPJ96060.1"/>
    </source>
</evidence>
<comment type="similarity">
    <text evidence="2">Belongs to the outer membrane factor (OMF) (TC 1.B.17) family.</text>
</comment>
<dbReference type="PANTHER" id="PTHR30026:SF20">
    <property type="entry name" value="OUTER MEMBRANE PROTEIN TOLC"/>
    <property type="match status" value="1"/>
</dbReference>
<dbReference type="PANTHER" id="PTHR30026">
    <property type="entry name" value="OUTER MEMBRANE PROTEIN TOLC"/>
    <property type="match status" value="1"/>
</dbReference>
<evidence type="ECO:0000256" key="7">
    <source>
        <dbReference type="ARBA" id="ARBA00023237"/>
    </source>
</evidence>
<dbReference type="SUPFAM" id="SSF56954">
    <property type="entry name" value="Outer membrane efflux proteins (OEP)"/>
    <property type="match status" value="1"/>
</dbReference>
<name>A0ABZ0RIN1_9BACT</name>
<dbReference type="Proteomes" id="UP001324993">
    <property type="component" value="Chromosome"/>
</dbReference>
<keyword evidence="5" id="KW-0812">Transmembrane</keyword>
<keyword evidence="4" id="KW-1134">Transmembrane beta strand</keyword>
<dbReference type="InterPro" id="IPR003423">
    <property type="entry name" value="OMP_efflux"/>
</dbReference>
<evidence type="ECO:0000256" key="3">
    <source>
        <dbReference type="ARBA" id="ARBA00022448"/>
    </source>
</evidence>
<dbReference type="InterPro" id="IPR051906">
    <property type="entry name" value="TolC-like"/>
</dbReference>
<proteinExistence type="inferred from homology"/>
<protein>
    <submittedName>
        <fullName evidence="8">TolC family protein</fullName>
    </submittedName>
</protein>